<dbReference type="Gene3D" id="3.10.450.50">
    <property type="match status" value="1"/>
</dbReference>
<name>H8GY59_DEIGI</name>
<reference evidence="2 3" key="1">
    <citation type="journal article" date="2012" name="PLoS ONE">
        <title>Genome sequence and transcriptome analysis of the radioresistant bacterium Deinococcus gobiensis: insights into the extreme environmental adaptations.</title>
        <authorList>
            <person name="Yuan M."/>
            <person name="Chen M."/>
            <person name="Zhang W."/>
            <person name="Lu W."/>
            <person name="Wang J."/>
            <person name="Yang M."/>
            <person name="Zhao P."/>
            <person name="Tang R."/>
            <person name="Li X."/>
            <person name="Hao Y."/>
            <person name="Zhou Z."/>
            <person name="Zhan Y."/>
            <person name="Yu H."/>
            <person name="Teng C."/>
            <person name="Yan Y."/>
            <person name="Ping S."/>
            <person name="Wang Y."/>
            <person name="Lin M."/>
        </authorList>
    </citation>
    <scope>NUCLEOTIDE SEQUENCE [LARGE SCALE GENOMIC DNA]</scope>
    <source>
        <strain evidence="2 3">I-0</strain>
    </source>
</reference>
<dbReference type="KEGG" id="dgo:DGo_CA2060"/>
<dbReference type="eggNOG" id="COG3012">
    <property type="taxonomic scope" value="Bacteria"/>
</dbReference>
<evidence type="ECO:0000313" key="3">
    <source>
        <dbReference type="Proteomes" id="UP000007575"/>
    </source>
</evidence>
<organism evidence="2 3">
    <name type="scientific">Deinococcus gobiensis (strain DSM 21396 / JCM 16679 / CGMCC 1.7299 / I-0)</name>
    <dbReference type="NCBI Taxonomy" id="745776"/>
    <lineage>
        <taxon>Bacteria</taxon>
        <taxon>Thermotogati</taxon>
        <taxon>Deinococcota</taxon>
        <taxon>Deinococci</taxon>
        <taxon>Deinococcales</taxon>
        <taxon>Deinococcaceae</taxon>
        <taxon>Deinococcus</taxon>
    </lineage>
</organism>
<dbReference type="EMBL" id="CP002191">
    <property type="protein sequence ID" value="AFD25987.1"/>
    <property type="molecule type" value="Genomic_DNA"/>
</dbReference>
<dbReference type="InterPro" id="IPR032710">
    <property type="entry name" value="NTF2-like_dom_sf"/>
</dbReference>
<dbReference type="InterPro" id="IPR048469">
    <property type="entry name" value="YchJ-like_M"/>
</dbReference>
<dbReference type="HOGENOM" id="CLU_099590_2_2_0"/>
<dbReference type="STRING" id="745776.DGo_CA2060"/>
<feature type="domain" description="YchJ-like middle NTF2-like" evidence="1">
    <location>
        <begin position="1"/>
        <end position="85"/>
    </location>
</feature>
<gene>
    <name evidence="2" type="ordered locus">DGo_CA2060</name>
</gene>
<evidence type="ECO:0000313" key="2">
    <source>
        <dbReference type="EMBL" id="AFD25987.1"/>
    </source>
</evidence>
<proteinExistence type="predicted"/>
<accession>H8GY59</accession>
<keyword evidence="3" id="KW-1185">Reference proteome</keyword>
<dbReference type="Pfam" id="PF17775">
    <property type="entry name" value="YchJ_M-like"/>
    <property type="match status" value="1"/>
</dbReference>
<dbReference type="SUPFAM" id="SSF54427">
    <property type="entry name" value="NTF2-like"/>
    <property type="match status" value="1"/>
</dbReference>
<dbReference type="PATRIC" id="fig|745776.4.peg.2113"/>
<dbReference type="AlphaFoldDB" id="H8GY59"/>
<sequence>MMRARYSAFALGDEAFVRRTWHPDHCPPDLNLDDGTRYLGLKVHAAQDDEVEFTVRLRAPGQGPGSFRERSRFTRLGGAWVYVDGDLT</sequence>
<dbReference type="Proteomes" id="UP000007575">
    <property type="component" value="Chromosome"/>
</dbReference>
<evidence type="ECO:0000259" key="1">
    <source>
        <dbReference type="Pfam" id="PF17775"/>
    </source>
</evidence>
<protein>
    <submittedName>
        <fullName evidence="2">Sec-C motif containing protein</fullName>
    </submittedName>
</protein>